<evidence type="ECO:0000259" key="3">
    <source>
        <dbReference type="Pfam" id="PF00732"/>
    </source>
</evidence>
<dbReference type="HOGENOM" id="CLU_011025_0_0_1"/>
<feature type="chain" id="PRO_5002179801" evidence="2">
    <location>
        <begin position="21"/>
        <end position="782"/>
    </location>
</feature>
<dbReference type="SUPFAM" id="SSF49344">
    <property type="entry name" value="CBD9-like"/>
    <property type="match status" value="1"/>
</dbReference>
<dbReference type="OrthoDB" id="413885at2759"/>
<evidence type="ECO:0000256" key="1">
    <source>
        <dbReference type="ARBA" id="ARBA00001974"/>
    </source>
</evidence>
<dbReference type="InterPro" id="IPR053208">
    <property type="entry name" value="GMC_Oxidoreductase_CD"/>
</dbReference>
<dbReference type="Proteomes" id="UP000054248">
    <property type="component" value="Unassembled WGS sequence"/>
</dbReference>
<feature type="domain" description="Glucose-methanol-choline oxidoreductase N-terminal" evidence="3">
    <location>
        <begin position="244"/>
        <end position="545"/>
    </location>
</feature>
<dbReference type="Gene3D" id="3.50.50.60">
    <property type="entry name" value="FAD/NAD(P)-binding domain"/>
    <property type="match status" value="1"/>
</dbReference>
<dbReference type="Pfam" id="PF16010">
    <property type="entry name" value="CDH-cyt"/>
    <property type="match status" value="1"/>
</dbReference>
<dbReference type="SUPFAM" id="SSF51905">
    <property type="entry name" value="FAD/NAD(P)-binding domain"/>
    <property type="match status" value="1"/>
</dbReference>
<dbReference type="Gene3D" id="3.30.410.10">
    <property type="entry name" value="Cholesterol Oxidase, domain 2"/>
    <property type="match status" value="1"/>
</dbReference>
<feature type="domain" description="Glucose-methanol-choline oxidoreductase C-terminal" evidence="4">
    <location>
        <begin position="643"/>
        <end position="768"/>
    </location>
</feature>
<dbReference type="InterPro" id="IPR036188">
    <property type="entry name" value="FAD/NAD-bd_sf"/>
</dbReference>
<evidence type="ECO:0000259" key="4">
    <source>
        <dbReference type="Pfam" id="PF05199"/>
    </source>
</evidence>
<keyword evidence="7" id="KW-1185">Reference proteome</keyword>
<evidence type="ECO:0000256" key="2">
    <source>
        <dbReference type="SAM" id="SignalP"/>
    </source>
</evidence>
<dbReference type="AlphaFoldDB" id="A0A0C3M143"/>
<dbReference type="InterPro" id="IPR007867">
    <property type="entry name" value="GMC_OxRtase_C"/>
</dbReference>
<dbReference type="PANTHER" id="PTHR47190">
    <property type="entry name" value="DEHYDROGENASE, PUTATIVE-RELATED"/>
    <property type="match status" value="1"/>
</dbReference>
<dbReference type="GO" id="GO:0016614">
    <property type="term" value="F:oxidoreductase activity, acting on CH-OH group of donors"/>
    <property type="evidence" value="ECO:0007669"/>
    <property type="project" value="InterPro"/>
</dbReference>
<dbReference type="InterPro" id="IPR015920">
    <property type="entry name" value="Cellobiose_DH-like_cyt"/>
</dbReference>
<sequence>MVTLKRVLLSLASLAVSATAQSSATCDTTGAGATGICFQTYFDPVFGSWYSWVFPPLGDTTYTNEFIGQMTVPIAGKWAGVALGAGMNSNLLITAWPWNGSIVKSARQAYNYVQPTQYVGPTITTLATTINATHWKWTYRCQNCTSWYINGATGGVDSSVYSVFGWAYSTTAVDTPTDPFSTMIQHDDARLYGFDTTQAHSSSYGSYVNLGSTSTTSTTKVSTTTTSTTTTTTSAIVTVSPTPYDYVVVGAGNCGLVVADRLTEAGKNVLLIERGGPSTYNTGGRDIPPWLTGKPYTRFDVNGLFEAMFSSSNPYWWCNDISVFAGCLIGGGAAINGALYWYPPDADFASDNGWPSGWQTPNDAYSRLKARLPSTQTPSPDGKLYLTQVYDVVSKMLNARNFQSIVINDNPNSKNYVYGRPAFSAQGGTRYGPMATYFQTAKARSNLHFWQYTYVTGLVRTNGTITGVRTNYTAYGGNGIVPLTTKGRVILSAGAFGTARILYQSGIGPSDMIALVAGNSQYASNLPPSSAYINLPVGNNVSDNPSINLVFTHPSVDSYDNWAPIWSNPRAADAAQYAASQTGVFAGTSPRLNYWEALGGSDGKTRYLQGTARPGAASVSTIYPYNASQIFTITVYLSHGITSRGRIGIDNTLYGKVLTNPWFQDPVDKAVLLTGINNLLSTMSSVSGLTMITPDNTTTITDYVNNYTPATMNSNHWMGSTRIGTSSSSSVVDANTKVWGTTNLFIVDAGIVPGQPMSNPHGMLMAVAEVAVPKILALTGGA</sequence>
<comment type="cofactor">
    <cofactor evidence="1">
        <name>FAD</name>
        <dbReference type="ChEBI" id="CHEBI:57692"/>
    </cofactor>
</comment>
<proteinExistence type="predicted"/>
<dbReference type="GO" id="GO:0050660">
    <property type="term" value="F:flavin adenine dinucleotide binding"/>
    <property type="evidence" value="ECO:0007669"/>
    <property type="project" value="InterPro"/>
</dbReference>
<evidence type="ECO:0000313" key="7">
    <source>
        <dbReference type="Proteomes" id="UP000054248"/>
    </source>
</evidence>
<reference evidence="7" key="2">
    <citation type="submission" date="2015-01" db="EMBL/GenBank/DDBJ databases">
        <title>Evolutionary Origins and Diversification of the Mycorrhizal Mutualists.</title>
        <authorList>
            <consortium name="DOE Joint Genome Institute"/>
            <consortium name="Mycorrhizal Genomics Consortium"/>
            <person name="Kohler A."/>
            <person name="Kuo A."/>
            <person name="Nagy L.G."/>
            <person name="Floudas D."/>
            <person name="Copeland A."/>
            <person name="Barry K.W."/>
            <person name="Cichocki N."/>
            <person name="Veneault-Fourrey C."/>
            <person name="LaButti K."/>
            <person name="Lindquist E.A."/>
            <person name="Lipzen A."/>
            <person name="Lundell T."/>
            <person name="Morin E."/>
            <person name="Murat C."/>
            <person name="Riley R."/>
            <person name="Ohm R."/>
            <person name="Sun H."/>
            <person name="Tunlid A."/>
            <person name="Henrissat B."/>
            <person name="Grigoriev I.V."/>
            <person name="Hibbett D.S."/>
            <person name="Martin F."/>
        </authorList>
    </citation>
    <scope>NUCLEOTIDE SEQUENCE [LARGE SCALE GENOMIC DNA]</scope>
    <source>
        <strain evidence="7">MUT 4182</strain>
    </source>
</reference>
<evidence type="ECO:0000313" key="6">
    <source>
        <dbReference type="EMBL" id="KIO27367.1"/>
    </source>
</evidence>
<dbReference type="CDD" id="cd09630">
    <property type="entry name" value="CDH_like_cytochrome"/>
    <property type="match status" value="1"/>
</dbReference>
<organism evidence="6 7">
    <name type="scientific">Tulasnella calospora MUT 4182</name>
    <dbReference type="NCBI Taxonomy" id="1051891"/>
    <lineage>
        <taxon>Eukaryota</taxon>
        <taxon>Fungi</taxon>
        <taxon>Dikarya</taxon>
        <taxon>Basidiomycota</taxon>
        <taxon>Agaricomycotina</taxon>
        <taxon>Agaricomycetes</taxon>
        <taxon>Cantharellales</taxon>
        <taxon>Tulasnellaceae</taxon>
        <taxon>Tulasnella</taxon>
    </lineage>
</organism>
<protein>
    <submittedName>
        <fullName evidence="6">Cellobiose dehydrogenase protein</fullName>
    </submittedName>
</protein>
<feature type="signal peptide" evidence="2">
    <location>
        <begin position="1"/>
        <end position="20"/>
    </location>
</feature>
<dbReference type="SUPFAM" id="SSF54373">
    <property type="entry name" value="FAD-linked reductases, C-terminal domain"/>
    <property type="match status" value="1"/>
</dbReference>
<reference evidence="6 7" key="1">
    <citation type="submission" date="2014-04" db="EMBL/GenBank/DDBJ databases">
        <authorList>
            <consortium name="DOE Joint Genome Institute"/>
            <person name="Kuo A."/>
            <person name="Girlanda M."/>
            <person name="Perotto S."/>
            <person name="Kohler A."/>
            <person name="Nagy L.G."/>
            <person name="Floudas D."/>
            <person name="Copeland A."/>
            <person name="Barry K.W."/>
            <person name="Cichocki N."/>
            <person name="Veneault-Fourrey C."/>
            <person name="LaButti K."/>
            <person name="Lindquist E.A."/>
            <person name="Lipzen A."/>
            <person name="Lundell T."/>
            <person name="Morin E."/>
            <person name="Murat C."/>
            <person name="Sun H."/>
            <person name="Tunlid A."/>
            <person name="Henrissat B."/>
            <person name="Grigoriev I.V."/>
            <person name="Hibbett D.S."/>
            <person name="Martin F."/>
            <person name="Nordberg H.P."/>
            <person name="Cantor M.N."/>
            <person name="Hua S.X."/>
        </authorList>
    </citation>
    <scope>NUCLEOTIDE SEQUENCE [LARGE SCALE GENOMIC DNA]</scope>
    <source>
        <strain evidence="6 7">MUT 4182</strain>
    </source>
</reference>
<accession>A0A0C3M143</accession>
<gene>
    <name evidence="6" type="ORF">M407DRAFT_23412</name>
</gene>
<dbReference type="STRING" id="1051891.A0A0C3M143"/>
<name>A0A0C3M143_9AGAM</name>
<dbReference type="PANTHER" id="PTHR47190:SF2">
    <property type="entry name" value="CELLOBIOSE DEHYDROGENASE (AFU_ORTHOLOGUE AFUA_2G17620)"/>
    <property type="match status" value="1"/>
</dbReference>
<feature type="domain" description="Cellobiose dehydrogenase-like cytochrome" evidence="5">
    <location>
        <begin position="33"/>
        <end position="204"/>
    </location>
</feature>
<dbReference type="Pfam" id="PF00732">
    <property type="entry name" value="GMC_oxred_N"/>
    <property type="match status" value="1"/>
</dbReference>
<evidence type="ECO:0000259" key="5">
    <source>
        <dbReference type="Pfam" id="PF16010"/>
    </source>
</evidence>
<dbReference type="InterPro" id="IPR000172">
    <property type="entry name" value="GMC_OxRdtase_N"/>
</dbReference>
<dbReference type="Gene3D" id="2.60.40.1210">
    <property type="entry name" value="Cellobiose dehydrogenase, cytochrome domain"/>
    <property type="match status" value="1"/>
</dbReference>
<dbReference type="EMBL" id="KN823010">
    <property type="protein sequence ID" value="KIO27367.1"/>
    <property type="molecule type" value="Genomic_DNA"/>
</dbReference>
<keyword evidence="2" id="KW-0732">Signal</keyword>
<dbReference type="Pfam" id="PF05199">
    <property type="entry name" value="GMC_oxred_C"/>
    <property type="match status" value="1"/>
</dbReference>